<dbReference type="AlphaFoldDB" id="A0A2S7FDT5"/>
<accession>A0A2S7FDT5</accession>
<organism evidence="2 4">
    <name type="scientific">Clostridium butyricum</name>
    <dbReference type="NCBI Taxonomy" id="1492"/>
    <lineage>
        <taxon>Bacteria</taxon>
        <taxon>Bacillati</taxon>
        <taxon>Bacillota</taxon>
        <taxon>Clostridia</taxon>
        <taxon>Eubacteriales</taxon>
        <taxon>Clostridiaceae</taxon>
        <taxon>Clostridium</taxon>
    </lineage>
</organism>
<proteinExistence type="predicted"/>
<dbReference type="EMBL" id="LRDH01000046">
    <property type="protein sequence ID" value="PPV17145.1"/>
    <property type="molecule type" value="Genomic_DNA"/>
</dbReference>
<comment type="caution">
    <text evidence="2">The sequence shown here is derived from an EMBL/GenBank/DDBJ whole genome shotgun (WGS) entry which is preliminary data.</text>
</comment>
<dbReference type="RefSeq" id="WP_043661209.1">
    <property type="nucleotide sequence ID" value="NZ_JSEG01000001.1"/>
</dbReference>
<evidence type="ECO:0000313" key="2">
    <source>
        <dbReference type="EMBL" id="PPV17112.1"/>
    </source>
</evidence>
<keyword evidence="1" id="KW-1133">Transmembrane helix</keyword>
<keyword evidence="1" id="KW-0812">Transmembrane</keyword>
<keyword evidence="1" id="KW-0472">Membrane</keyword>
<name>A0A2S7FDT5_CLOBU</name>
<feature type="transmembrane region" description="Helical" evidence="1">
    <location>
        <begin position="55"/>
        <end position="82"/>
    </location>
</feature>
<dbReference type="Proteomes" id="UP000238081">
    <property type="component" value="Unassembled WGS sequence"/>
</dbReference>
<sequence>METTQKVFRSGLEFIGEIKVNKSNKELMVEKILSYSTTLQNGIKKYKEENFKFTVFILCSVLFINFPELSLPCCFIATFFLVRMLQLIKYRSIHMIVNNMAKDLAHKGVYNKGSVGEMIKDFKSKYGEDIIEYYELVYMVNEYEAFVVKIEEVIKNMHNEKQKGNWTDEYVYGTCDDSLSFKESYKKDDEKTSIDKDKSKLNPDYSLIYKNEDGEIKKVNRAIEFFDDKSRKEDAVVLKGGNKKDKNLTVYLYKKTNELQDNVL</sequence>
<protein>
    <submittedName>
        <fullName evidence="2">Uncharacterized protein</fullName>
    </submittedName>
</protein>
<evidence type="ECO:0000256" key="1">
    <source>
        <dbReference type="SAM" id="Phobius"/>
    </source>
</evidence>
<reference evidence="2 4" key="1">
    <citation type="submission" date="2016-01" db="EMBL/GenBank/DDBJ databases">
        <title>Characterization of the Clostridium difficile lineages that are prevalent in Hong Kong and China.</title>
        <authorList>
            <person name="Kwok J.S.-L."/>
            <person name="Lam W.-Y."/>
            <person name="Ip M."/>
            <person name="Chan T.-F."/>
            <person name="Hawkey P.M."/>
            <person name="Tsui S.K.-W."/>
        </authorList>
    </citation>
    <scope>NUCLEOTIDE SEQUENCE [LARGE SCALE GENOMIC DNA]</scope>
    <source>
        <strain evidence="2 4">300064</strain>
    </source>
</reference>
<gene>
    <name evidence="2" type="ORF">AWN73_08570</name>
    <name evidence="3" type="ORF">AWN73_08745</name>
</gene>
<evidence type="ECO:0000313" key="3">
    <source>
        <dbReference type="EMBL" id="PPV17145.1"/>
    </source>
</evidence>
<dbReference type="EMBL" id="LRDH01000046">
    <property type="protein sequence ID" value="PPV17112.1"/>
    <property type="molecule type" value="Genomic_DNA"/>
</dbReference>
<evidence type="ECO:0000313" key="4">
    <source>
        <dbReference type="Proteomes" id="UP000238081"/>
    </source>
</evidence>